<keyword evidence="1" id="KW-0456">Lyase</keyword>
<dbReference type="SUPFAM" id="SSF48371">
    <property type="entry name" value="ARM repeat"/>
    <property type="match status" value="1"/>
</dbReference>
<dbReference type="Proteomes" id="UP001346877">
    <property type="component" value="Chromosome"/>
</dbReference>
<dbReference type="InterPro" id="IPR016024">
    <property type="entry name" value="ARM-type_fold"/>
</dbReference>
<sequence>MSLIAEFAAEILTSLSIAAGRRATSAVRTPTLDRDLEEVCRAALQQAMTVAAPNVDESTRELLELVCLDFFAENGVPRWIVQPGLVRAGTSRSVSLDRWAGRFRSRLPQDGTFSAVDVDPVAFAVAFSAALWEAMVSHSLARDSSLGPLVQQLRLAFIEQHVDVIAQHLSVQPAEIAPSGGILGPGSRRRTDALLAALSADRDEAPPYQEPLEAARSVTDFLGSSTRVYLLTGASGCGKSRLIEHAATEMSGAADFQLHVADHWLAQDGSPAARILRYASLAASDEPSLAVEAAVQGADRSCVVVIDGIRDVGQLTAVAQEVDALLREVVEPQLRFMLVVRTPPEIDVSALPVLAASVYAPLRTTSSYRLSRWGRVEAGRAWEASRRPGDPAFSELPAVVRELVRVPLHLRLLRAGGEIGWAQTNAYDLIDRCVRAIAPRNDAVDELTRAAERERPDLVPRWLRGDVPPDSSPAALAPLLIRSPITGRVEFGHDVIREFALATVISRRMRESRSVSVVTAAFNALAAQAVTSAAARSVCELTALALDRSTPGTVTAVLTAPTVDARVTVPLLLALPSARFVTDAVLRQAADRAVREHDFDFAGSVLGHDRTATALGAGFRPWLLRVLDRYGSQVWQPVRLAIDANPAEAEPDRWLVPDESISGELAAFVARHWYLFSTGEGDGLETLLASRDWRVRAALADGARDKDAPFPSAVGQVLERLCDDADYKVRAATARALPAAQPPKGADLMERLLVDPNWHVRESVLHALLAEPGTGLAARAARLMAADPTWATPPRHVGVLLERLRLLVPASGPAAVGPVTEQALFGLLRELRTGWIMLSADDRRRLVDRGQQSESWLVRREAEALDPERDRAADVPWDAPVLREAFRRLRGARTIQVALDLADLDQAVAVARAAARAGVDFVEVGDPLVKQHGVKAIERIKRDVPQVVVVAEMMSADWGREQVVLAAGAGADVVFLIGPASVASVAAAAEAGRRLGVPVMLDVPGTELSESWVRDMERAGVDAFAITTNIDIGVGTRRPLARVQAIRSWTRLPVAVSGGFGPSDREVLTSADWDILIVGRSVTEGLDPELVAQQLVAAVRRPGEEAW</sequence>
<dbReference type="Gene3D" id="3.20.20.70">
    <property type="entry name" value="Aldolase class I"/>
    <property type="match status" value="1"/>
</dbReference>
<dbReference type="PANTHER" id="PTHR35039:SF3">
    <property type="entry name" value="3-KETO-L-GULONATE-6-PHOSPHATE DECARBOXYLASE SGBH-RELATED"/>
    <property type="match status" value="1"/>
</dbReference>
<dbReference type="SUPFAM" id="SSF52540">
    <property type="entry name" value="P-loop containing nucleoside triphosphate hydrolases"/>
    <property type="match status" value="1"/>
</dbReference>
<gene>
    <name evidence="3" type="ORF">OG375_07150</name>
</gene>
<dbReference type="SMART" id="SM00934">
    <property type="entry name" value="OMPdecase"/>
    <property type="match status" value="1"/>
</dbReference>
<dbReference type="InterPro" id="IPR011989">
    <property type="entry name" value="ARM-like"/>
</dbReference>
<organism evidence="3 4">
    <name type="scientific">Micromonospora zamorensis</name>
    <dbReference type="NCBI Taxonomy" id="709883"/>
    <lineage>
        <taxon>Bacteria</taxon>
        <taxon>Bacillati</taxon>
        <taxon>Actinomycetota</taxon>
        <taxon>Actinomycetes</taxon>
        <taxon>Micromonosporales</taxon>
        <taxon>Micromonosporaceae</taxon>
        <taxon>Micromonospora</taxon>
    </lineage>
</organism>
<evidence type="ECO:0000313" key="3">
    <source>
        <dbReference type="EMBL" id="WUI84089.1"/>
    </source>
</evidence>
<dbReference type="RefSeq" id="WP_328373943.1">
    <property type="nucleotide sequence ID" value="NZ_CP107936.1"/>
</dbReference>
<dbReference type="EMBL" id="CP107941">
    <property type="protein sequence ID" value="WUI84089.1"/>
    <property type="molecule type" value="Genomic_DNA"/>
</dbReference>
<dbReference type="Gene3D" id="1.25.10.10">
    <property type="entry name" value="Leucine-rich Repeat Variant"/>
    <property type="match status" value="1"/>
</dbReference>
<dbReference type="InterPro" id="IPR027417">
    <property type="entry name" value="P-loop_NTPase"/>
</dbReference>
<dbReference type="InterPro" id="IPR011060">
    <property type="entry name" value="RibuloseP-bd_barrel"/>
</dbReference>
<protein>
    <submittedName>
        <fullName evidence="3">HEAT repeat domain-containing protein</fullName>
    </submittedName>
</protein>
<dbReference type="PANTHER" id="PTHR35039">
    <property type="entry name" value="3-KETO-L-GULONATE-6-PHOSPHATE DECARBOXYLASE SGBH-RELATED"/>
    <property type="match status" value="1"/>
</dbReference>
<feature type="domain" description="Orotidine 5'-phosphate decarboxylase" evidence="2">
    <location>
        <begin position="894"/>
        <end position="1095"/>
    </location>
</feature>
<dbReference type="SUPFAM" id="SSF51366">
    <property type="entry name" value="Ribulose-phoshate binding barrel"/>
    <property type="match status" value="1"/>
</dbReference>
<evidence type="ECO:0000259" key="2">
    <source>
        <dbReference type="SMART" id="SM00934"/>
    </source>
</evidence>
<accession>A0ABZ1PKV4</accession>
<dbReference type="InterPro" id="IPR001754">
    <property type="entry name" value="OMPdeCOase_dom"/>
</dbReference>
<dbReference type="InterPro" id="IPR013785">
    <property type="entry name" value="Aldolase_TIM"/>
</dbReference>
<dbReference type="Pfam" id="PF00215">
    <property type="entry name" value="OMPdecase"/>
    <property type="match status" value="1"/>
</dbReference>
<proteinExistence type="predicted"/>
<dbReference type="Pfam" id="PF13646">
    <property type="entry name" value="HEAT_2"/>
    <property type="match status" value="1"/>
</dbReference>
<evidence type="ECO:0000256" key="1">
    <source>
        <dbReference type="ARBA" id="ARBA00023239"/>
    </source>
</evidence>
<name>A0ABZ1PKV4_9ACTN</name>
<keyword evidence="4" id="KW-1185">Reference proteome</keyword>
<evidence type="ECO:0000313" key="4">
    <source>
        <dbReference type="Proteomes" id="UP001346877"/>
    </source>
</evidence>
<reference evidence="3 4" key="1">
    <citation type="submission" date="2022-10" db="EMBL/GenBank/DDBJ databases">
        <title>The complete genomes of actinobacterial strains from the NBC collection.</title>
        <authorList>
            <person name="Joergensen T.S."/>
            <person name="Alvarez Arevalo M."/>
            <person name="Sterndorff E.B."/>
            <person name="Faurdal D."/>
            <person name="Vuksanovic O."/>
            <person name="Mourched A.-S."/>
            <person name="Charusanti P."/>
            <person name="Shaw S."/>
            <person name="Blin K."/>
            <person name="Weber T."/>
        </authorList>
    </citation>
    <scope>NUCLEOTIDE SEQUENCE [LARGE SCALE GENOMIC DNA]</scope>
    <source>
        <strain evidence="3 4">NBC_00396</strain>
    </source>
</reference>